<gene>
    <name evidence="1" type="ORF">H1P_300041</name>
</gene>
<dbReference type="RefSeq" id="WP_144865241.1">
    <property type="nucleotide sequence ID" value="NZ_LR213790.1"/>
</dbReference>
<proteinExistence type="predicted"/>
<accession>A0A563VUF8</accession>
<organism evidence="1 2">
    <name type="scientific">Hyella patelloides LEGE 07179</name>
    <dbReference type="NCBI Taxonomy" id="945734"/>
    <lineage>
        <taxon>Bacteria</taxon>
        <taxon>Bacillati</taxon>
        <taxon>Cyanobacteriota</taxon>
        <taxon>Cyanophyceae</taxon>
        <taxon>Pleurocapsales</taxon>
        <taxon>Hyellaceae</taxon>
        <taxon>Hyella</taxon>
    </lineage>
</organism>
<dbReference type="Proteomes" id="UP000320055">
    <property type="component" value="Unassembled WGS sequence"/>
</dbReference>
<evidence type="ECO:0000313" key="2">
    <source>
        <dbReference type="Proteomes" id="UP000320055"/>
    </source>
</evidence>
<dbReference type="AlphaFoldDB" id="A0A563VUF8"/>
<name>A0A563VUF8_9CYAN</name>
<protein>
    <submittedName>
        <fullName evidence="1">Uncharacterized protein</fullName>
    </submittedName>
</protein>
<sequence length="200" mass="22542">MSDATLNNHQDWFVPENKQDSEFLQQWGFIPGVKEFLMLRQVHALEHATVWVLSSLNQNQSQDDETIGGLSTEQGFFLYGKINPLQLRKAVKLALMRLQKGEWDLAIHPRCGTNASVATMLTTGMVLTTHLVLPKEPFTQLLGISLAGITANYFAPEIGMSVQRYFTTAIPFNLQIRKISQTVDRGGRPAHFISLKWQNS</sequence>
<dbReference type="OrthoDB" id="565159at2"/>
<dbReference type="EMBL" id="CAACVJ010000224">
    <property type="protein sequence ID" value="VEP15019.1"/>
    <property type="molecule type" value="Genomic_DNA"/>
</dbReference>
<dbReference type="Pfam" id="PF19928">
    <property type="entry name" value="DUF6391"/>
    <property type="match status" value="1"/>
</dbReference>
<evidence type="ECO:0000313" key="1">
    <source>
        <dbReference type="EMBL" id="VEP15019.1"/>
    </source>
</evidence>
<keyword evidence="2" id="KW-1185">Reference proteome</keyword>
<reference evidence="1 2" key="1">
    <citation type="submission" date="2019-01" db="EMBL/GenBank/DDBJ databases">
        <authorList>
            <person name="Brito A."/>
        </authorList>
    </citation>
    <scope>NUCLEOTIDE SEQUENCE [LARGE SCALE GENOMIC DNA]</scope>
    <source>
        <strain evidence="1">1</strain>
    </source>
</reference>